<evidence type="ECO:0000256" key="1">
    <source>
        <dbReference type="SAM" id="SignalP"/>
    </source>
</evidence>
<reference evidence="3 4" key="1">
    <citation type="submission" date="2019-08" db="EMBL/GenBank/DDBJ databases">
        <title>Lewinella sp. strain SSH13 Genome sequencing and assembly.</title>
        <authorList>
            <person name="Kim I."/>
        </authorList>
    </citation>
    <scope>NUCLEOTIDE SEQUENCE [LARGE SCALE GENOMIC DNA]</scope>
    <source>
        <strain evidence="3 4">SSH13</strain>
    </source>
</reference>
<feature type="domain" description="Secretion system C-terminal sorting" evidence="2">
    <location>
        <begin position="271"/>
        <end position="345"/>
    </location>
</feature>
<evidence type="ECO:0000313" key="3">
    <source>
        <dbReference type="EMBL" id="TXF87829.1"/>
    </source>
</evidence>
<organism evidence="3 4">
    <name type="scientific">Neolewinella aurantiaca</name>
    <dbReference type="NCBI Taxonomy" id="2602767"/>
    <lineage>
        <taxon>Bacteria</taxon>
        <taxon>Pseudomonadati</taxon>
        <taxon>Bacteroidota</taxon>
        <taxon>Saprospiria</taxon>
        <taxon>Saprospirales</taxon>
        <taxon>Lewinellaceae</taxon>
        <taxon>Neolewinella</taxon>
    </lineage>
</organism>
<accession>A0A5C7FEB3</accession>
<name>A0A5C7FEB3_9BACT</name>
<sequence>MKQILLFTLFSICTSLSVAAQQLPVVDAAKSATTNVGAAAIPQLGGYDKVVVADTLFPTILAQPCSDSVTNFVPNDPATGFVGGTNSFFDLRKLQRVSLSEATNLTVSEVLVAFSVADDNISDRAISAEIFADLDADGNLGALIGTSDTITVGDLIVPENGIAFTSFNFSTPVELTDASSFLISVNFTDLYFNAQDSVDYTGNAAIWSTNNNCGDGSNALEIFPAEGGGLGFGTILADWGLNVEFLMGAVIDRDPFVATRNPIADYGTSVSPNPAFEQLNISFNAPTSERMTASLLATDGRVLRKQILSNGAGLRTVNWNVATLPAGVYLYQISGPSGVETGRVVVQ</sequence>
<protein>
    <submittedName>
        <fullName evidence="3">T9SS type A sorting domain-containing protein</fullName>
    </submittedName>
</protein>
<dbReference type="Proteomes" id="UP000321907">
    <property type="component" value="Unassembled WGS sequence"/>
</dbReference>
<comment type="caution">
    <text evidence="3">The sequence shown here is derived from an EMBL/GenBank/DDBJ whole genome shotgun (WGS) entry which is preliminary data.</text>
</comment>
<dbReference type="AlphaFoldDB" id="A0A5C7FEB3"/>
<keyword evidence="4" id="KW-1185">Reference proteome</keyword>
<feature type="signal peptide" evidence="1">
    <location>
        <begin position="1"/>
        <end position="20"/>
    </location>
</feature>
<evidence type="ECO:0000313" key="4">
    <source>
        <dbReference type="Proteomes" id="UP000321907"/>
    </source>
</evidence>
<dbReference type="OrthoDB" id="1493856at2"/>
<dbReference type="RefSeq" id="WP_147932039.1">
    <property type="nucleotide sequence ID" value="NZ_VOXD01000031.1"/>
</dbReference>
<feature type="chain" id="PRO_5022865133" evidence="1">
    <location>
        <begin position="21"/>
        <end position="347"/>
    </location>
</feature>
<dbReference type="InterPro" id="IPR026444">
    <property type="entry name" value="Secre_tail"/>
</dbReference>
<dbReference type="EMBL" id="VOXD01000031">
    <property type="protein sequence ID" value="TXF87829.1"/>
    <property type="molecule type" value="Genomic_DNA"/>
</dbReference>
<dbReference type="Pfam" id="PF18962">
    <property type="entry name" value="Por_Secre_tail"/>
    <property type="match status" value="1"/>
</dbReference>
<proteinExistence type="predicted"/>
<keyword evidence="1" id="KW-0732">Signal</keyword>
<gene>
    <name evidence="3" type="ORF">FUA23_17370</name>
</gene>
<evidence type="ECO:0000259" key="2">
    <source>
        <dbReference type="Pfam" id="PF18962"/>
    </source>
</evidence>
<dbReference type="NCBIfam" id="TIGR04183">
    <property type="entry name" value="Por_Secre_tail"/>
    <property type="match status" value="1"/>
</dbReference>